<evidence type="ECO:0000313" key="2">
    <source>
        <dbReference type="Proteomes" id="UP001220324"/>
    </source>
</evidence>
<keyword evidence="2" id="KW-1185">Reference proteome</keyword>
<evidence type="ECO:0000313" key="1">
    <source>
        <dbReference type="EMBL" id="KAJ5526253.1"/>
    </source>
</evidence>
<sequence length="121" mass="12409">MATREFSLSFEVAPPASVRPSQPFTLPVTVLVRPIGTPSQSVHALVLNASLRNEAGTGAATGLTGSLTTSVCDSAMSGSAKFTSLAISTPGKYRLRVMLATASPNGIVTKEFVDSGIITVA</sequence>
<name>A0AAD6CN96_9EURO</name>
<reference evidence="1 2" key="1">
    <citation type="journal article" date="2023" name="IMA Fungus">
        <title>Comparative genomic study of the Penicillium genus elucidates a diverse pangenome and 15 lateral gene transfer events.</title>
        <authorList>
            <person name="Petersen C."/>
            <person name="Sorensen T."/>
            <person name="Nielsen M.R."/>
            <person name="Sondergaard T.E."/>
            <person name="Sorensen J.L."/>
            <person name="Fitzpatrick D.A."/>
            <person name="Frisvad J.C."/>
            <person name="Nielsen K.L."/>
        </authorList>
    </citation>
    <scope>NUCLEOTIDE SEQUENCE [LARGE SCALE GENOMIC DNA]</scope>
    <source>
        <strain evidence="1 2">IBT 35679</strain>
    </source>
</reference>
<organism evidence="1 2">
    <name type="scientific">Penicillium frequentans</name>
    <dbReference type="NCBI Taxonomy" id="3151616"/>
    <lineage>
        <taxon>Eukaryota</taxon>
        <taxon>Fungi</taxon>
        <taxon>Dikarya</taxon>
        <taxon>Ascomycota</taxon>
        <taxon>Pezizomycotina</taxon>
        <taxon>Eurotiomycetes</taxon>
        <taxon>Eurotiomycetidae</taxon>
        <taxon>Eurotiales</taxon>
        <taxon>Aspergillaceae</taxon>
        <taxon>Penicillium</taxon>
    </lineage>
</organism>
<proteinExistence type="predicted"/>
<dbReference type="Proteomes" id="UP001220324">
    <property type="component" value="Unassembled WGS sequence"/>
</dbReference>
<protein>
    <submittedName>
        <fullName evidence="1">Uncharacterized protein</fullName>
    </submittedName>
</protein>
<accession>A0AAD6CN96</accession>
<dbReference type="EMBL" id="JAQIZZ010000008">
    <property type="protein sequence ID" value="KAJ5526253.1"/>
    <property type="molecule type" value="Genomic_DNA"/>
</dbReference>
<gene>
    <name evidence="1" type="ORF">N7494_012903</name>
</gene>
<comment type="caution">
    <text evidence="1">The sequence shown here is derived from an EMBL/GenBank/DDBJ whole genome shotgun (WGS) entry which is preliminary data.</text>
</comment>
<dbReference type="AlphaFoldDB" id="A0AAD6CN96"/>